<name>A0AAW6ZB07_9ACTO</name>
<evidence type="ECO:0000256" key="7">
    <source>
        <dbReference type="ARBA" id="ARBA00022801"/>
    </source>
</evidence>
<comment type="catalytic activity">
    <reaction evidence="13">
        <text>[GlcNAc-(1-&gt;4)-Mur2Ac(oyl-L-Ala-gamma-D-Glu-L-Lys-D-Ala-D-Ala)](n)-di-trans,octa-cis-undecaprenyl diphosphate + beta-D-GlcNAc-(1-&gt;4)-Mur2Ac(oyl-L-Ala-gamma-D-Glu-L-Lys-D-Ala-D-Ala)-di-trans,octa-cis-undecaprenyl diphosphate = [GlcNAc-(1-&gt;4)-Mur2Ac(oyl-L-Ala-gamma-D-Glu-L-Lys-D-Ala-D-Ala)](n+1)-di-trans,octa-cis-undecaprenyl diphosphate + di-trans,octa-cis-undecaprenyl diphosphate + H(+)</text>
        <dbReference type="Rhea" id="RHEA:23708"/>
        <dbReference type="Rhea" id="RHEA-COMP:9602"/>
        <dbReference type="Rhea" id="RHEA-COMP:9603"/>
        <dbReference type="ChEBI" id="CHEBI:15378"/>
        <dbReference type="ChEBI" id="CHEBI:58405"/>
        <dbReference type="ChEBI" id="CHEBI:60033"/>
        <dbReference type="ChEBI" id="CHEBI:78435"/>
        <dbReference type="EC" id="2.4.99.28"/>
    </reaction>
</comment>
<dbReference type="SUPFAM" id="SSF56601">
    <property type="entry name" value="beta-lactamase/transpeptidase-like"/>
    <property type="match status" value="1"/>
</dbReference>
<proteinExistence type="inferred from homology"/>
<dbReference type="PROSITE" id="PS51178">
    <property type="entry name" value="PASTA"/>
    <property type="match status" value="1"/>
</dbReference>
<dbReference type="Pfam" id="PF00905">
    <property type="entry name" value="Transpeptidase"/>
    <property type="match status" value="1"/>
</dbReference>
<keyword evidence="9" id="KW-0573">Peptidoglycan synthesis</keyword>
<keyword evidence="4" id="KW-0645">Protease</keyword>
<evidence type="ECO:0000256" key="12">
    <source>
        <dbReference type="ARBA" id="ARBA00034000"/>
    </source>
</evidence>
<evidence type="ECO:0000256" key="4">
    <source>
        <dbReference type="ARBA" id="ARBA00022670"/>
    </source>
</evidence>
<organism evidence="16 17">
    <name type="scientific">Trueperella bernardiae</name>
    <dbReference type="NCBI Taxonomy" id="59561"/>
    <lineage>
        <taxon>Bacteria</taxon>
        <taxon>Bacillati</taxon>
        <taxon>Actinomycetota</taxon>
        <taxon>Actinomycetes</taxon>
        <taxon>Actinomycetales</taxon>
        <taxon>Actinomycetaceae</taxon>
        <taxon>Trueperella</taxon>
    </lineage>
</organism>
<dbReference type="InterPro" id="IPR012338">
    <property type="entry name" value="Beta-lactam/transpept-like"/>
</dbReference>
<dbReference type="CDD" id="cd06577">
    <property type="entry name" value="PASTA_pknB"/>
    <property type="match status" value="1"/>
</dbReference>
<evidence type="ECO:0000256" key="2">
    <source>
        <dbReference type="ARBA" id="ARBA00007739"/>
    </source>
</evidence>
<dbReference type="Gene3D" id="3.30.10.20">
    <property type="match status" value="1"/>
</dbReference>
<comment type="caution">
    <text evidence="16">The sequence shown here is derived from an EMBL/GenBank/DDBJ whole genome shotgun (WGS) entry which is preliminary data.</text>
</comment>
<dbReference type="RefSeq" id="WP_070445810.1">
    <property type="nucleotide sequence ID" value="NZ_CALTZF010000012.1"/>
</dbReference>
<evidence type="ECO:0000256" key="6">
    <source>
        <dbReference type="ARBA" id="ARBA00022679"/>
    </source>
</evidence>
<feature type="region of interest" description="Disordered" evidence="14">
    <location>
        <begin position="714"/>
        <end position="758"/>
    </location>
</feature>
<keyword evidence="6" id="KW-0808">Transferase</keyword>
<evidence type="ECO:0000256" key="11">
    <source>
        <dbReference type="ARBA" id="ARBA00023316"/>
    </source>
</evidence>
<keyword evidence="3" id="KW-0121">Carboxypeptidase</keyword>
<feature type="domain" description="PASTA" evidence="15">
    <location>
        <begin position="755"/>
        <end position="816"/>
    </location>
</feature>
<dbReference type="Proteomes" id="UP001225576">
    <property type="component" value="Unassembled WGS sequence"/>
</dbReference>
<evidence type="ECO:0000259" key="15">
    <source>
        <dbReference type="PROSITE" id="PS51178"/>
    </source>
</evidence>
<dbReference type="SMART" id="SM00740">
    <property type="entry name" value="PASTA"/>
    <property type="match status" value="1"/>
</dbReference>
<dbReference type="InterPro" id="IPR023346">
    <property type="entry name" value="Lysozyme-like_dom_sf"/>
</dbReference>
<dbReference type="AlphaFoldDB" id="A0AAW6ZB07"/>
<evidence type="ECO:0000313" key="17">
    <source>
        <dbReference type="Proteomes" id="UP001225576"/>
    </source>
</evidence>
<comment type="similarity">
    <text evidence="1">In the C-terminal section; belongs to the transpeptidase family.</text>
</comment>
<dbReference type="PANTHER" id="PTHR32282:SF33">
    <property type="entry name" value="PEPTIDOGLYCAN GLYCOSYLTRANSFERASE"/>
    <property type="match status" value="1"/>
</dbReference>
<evidence type="ECO:0000256" key="13">
    <source>
        <dbReference type="ARBA" id="ARBA00049902"/>
    </source>
</evidence>
<dbReference type="Gene3D" id="1.10.3810.10">
    <property type="entry name" value="Biosynthetic peptidoglycan transglycosylase-like"/>
    <property type="match status" value="1"/>
</dbReference>
<dbReference type="InterPro" id="IPR050396">
    <property type="entry name" value="Glycosyltr_51/Transpeptidase"/>
</dbReference>
<keyword evidence="7" id="KW-0378">Hydrolase</keyword>
<dbReference type="PANTHER" id="PTHR32282">
    <property type="entry name" value="BINDING PROTEIN TRANSPEPTIDASE, PUTATIVE-RELATED"/>
    <property type="match status" value="1"/>
</dbReference>
<evidence type="ECO:0000256" key="9">
    <source>
        <dbReference type="ARBA" id="ARBA00022984"/>
    </source>
</evidence>
<dbReference type="GO" id="GO:0008955">
    <property type="term" value="F:peptidoglycan glycosyltransferase activity"/>
    <property type="evidence" value="ECO:0007669"/>
    <property type="project" value="UniProtKB-EC"/>
</dbReference>
<evidence type="ECO:0000256" key="3">
    <source>
        <dbReference type="ARBA" id="ARBA00022645"/>
    </source>
</evidence>
<dbReference type="GO" id="GO:0009252">
    <property type="term" value="P:peptidoglycan biosynthetic process"/>
    <property type="evidence" value="ECO:0007669"/>
    <property type="project" value="UniProtKB-KW"/>
</dbReference>
<evidence type="ECO:0000313" key="16">
    <source>
        <dbReference type="EMBL" id="MDK8600999.1"/>
    </source>
</evidence>
<dbReference type="InterPro" id="IPR036950">
    <property type="entry name" value="PBP_transglycosylase"/>
</dbReference>
<evidence type="ECO:0000256" key="8">
    <source>
        <dbReference type="ARBA" id="ARBA00022960"/>
    </source>
</evidence>
<protein>
    <submittedName>
        <fullName evidence="16">Penicillin-binding protein</fullName>
    </submittedName>
</protein>
<dbReference type="GO" id="GO:0008360">
    <property type="term" value="P:regulation of cell shape"/>
    <property type="evidence" value="ECO:0007669"/>
    <property type="project" value="UniProtKB-KW"/>
</dbReference>
<comment type="similarity">
    <text evidence="2">In the N-terminal section; belongs to the glycosyltransferase 51 family.</text>
</comment>
<reference evidence="16" key="1">
    <citation type="submission" date="2023-05" db="EMBL/GenBank/DDBJ databases">
        <title>Genomic Catalog of Human Bladder Bacteria.</title>
        <authorList>
            <person name="Du J."/>
        </authorList>
    </citation>
    <scope>NUCLEOTIDE SEQUENCE</scope>
    <source>
        <strain evidence="16">UMB1304A</strain>
    </source>
</reference>
<dbReference type="GO" id="GO:0006508">
    <property type="term" value="P:proteolysis"/>
    <property type="evidence" value="ECO:0007669"/>
    <property type="project" value="UniProtKB-KW"/>
</dbReference>
<keyword evidence="8" id="KW-0133">Cell shape</keyword>
<dbReference type="GO" id="GO:0009002">
    <property type="term" value="F:serine-type D-Ala-D-Ala carboxypeptidase activity"/>
    <property type="evidence" value="ECO:0007669"/>
    <property type="project" value="UniProtKB-EC"/>
</dbReference>
<dbReference type="Pfam" id="PF00912">
    <property type="entry name" value="Transgly"/>
    <property type="match status" value="1"/>
</dbReference>
<sequence>MRSSGRKMTIRQIIVALLSFFLLTGVGGGILAAAALPIVATTGTVANAGTRVFDDLPTDIDFTKPSEQSVILAADGSHLATFYAENRIVVASDQISPLIKQAVVAIEDERFYTHNGIDAQGLIGAAFNNFTGGRLAGGSTITQQYVKNAIIEEGRILGDSTLIASATERSISRKLNEARYAIAVENKLTKDEILTGYLNLAQFGPSQWGVEAASRYFYGISAKDVSLPQAAMIAGITQAPGKWNPVTNPEEAKKRRDVVLGQMYKLDMISREDFEAAVAVPVEEMLNVTSVPNGCAEAGISAYFCEYVVKDVLNDPALGETREERIAALYRGGIVIHTTINPAEQQAAYDAVVGSVPVGDESSINMALSSVEPGTGHIRAMAQNTNFGNPTPESPDDMTLNLNAGMNMGGGSGFQAGSTFKIFTLVEWLKEGHGTLERVNGTPQKFAPNSWKIRCAPGARPGEAWGPGTLDGVGTGMMSVLTATKQSVNPAYGQMANQLDLCNIMDMASNLGVERGRVAMDGDAETAQIANLSLPYELGEPLPLMPNPAAIIGSNPVTPLSMAVAMATLAADGNRCEPQSYTLIEDSNGNVLSDRQPQCRQVIDKELARRTTSTLAQVVKSDATGERAQLAGGRPAAGKTGTANEDYHAWFVGYTPQLASAVWQGHHEGYISMFHSVINGVYHREVYGGLYPAMTFKSYMDAALASEPIQQFAKPTADPTTIRVPRTKLEESEEKEETKEAAKETTEPAGDTAANPAPSLLGMTQEAAQSATLAAGYGYVTRTESSSQPAGTVLRQSPAPGQEATPGSRIEIWISGGN</sequence>
<dbReference type="Pfam" id="PF03793">
    <property type="entry name" value="PASTA"/>
    <property type="match status" value="1"/>
</dbReference>
<evidence type="ECO:0000256" key="14">
    <source>
        <dbReference type="SAM" id="MobiDB-lite"/>
    </source>
</evidence>
<keyword evidence="11" id="KW-0961">Cell wall biogenesis/degradation</keyword>
<dbReference type="EMBL" id="JASPDQ010000001">
    <property type="protein sequence ID" value="MDK8600999.1"/>
    <property type="molecule type" value="Genomic_DNA"/>
</dbReference>
<dbReference type="InterPro" id="IPR005543">
    <property type="entry name" value="PASTA_dom"/>
</dbReference>
<gene>
    <name evidence="16" type="ORF">QP858_00760</name>
</gene>
<dbReference type="Gene3D" id="3.40.710.10">
    <property type="entry name" value="DD-peptidase/beta-lactamase superfamily"/>
    <property type="match status" value="1"/>
</dbReference>
<dbReference type="InterPro" id="IPR001460">
    <property type="entry name" value="PCN-bd_Tpept"/>
</dbReference>
<keyword evidence="10" id="KW-0511">Multifunctional enzyme</keyword>
<dbReference type="GO" id="GO:0071555">
    <property type="term" value="P:cell wall organization"/>
    <property type="evidence" value="ECO:0007669"/>
    <property type="project" value="UniProtKB-KW"/>
</dbReference>
<evidence type="ECO:0000256" key="1">
    <source>
        <dbReference type="ARBA" id="ARBA00007090"/>
    </source>
</evidence>
<dbReference type="GO" id="GO:0008658">
    <property type="term" value="F:penicillin binding"/>
    <property type="evidence" value="ECO:0007669"/>
    <property type="project" value="InterPro"/>
</dbReference>
<feature type="compositionally biased region" description="Basic and acidic residues" evidence="14">
    <location>
        <begin position="736"/>
        <end position="746"/>
    </location>
</feature>
<evidence type="ECO:0000256" key="5">
    <source>
        <dbReference type="ARBA" id="ARBA00022676"/>
    </source>
</evidence>
<dbReference type="GO" id="GO:0030288">
    <property type="term" value="C:outer membrane-bounded periplasmic space"/>
    <property type="evidence" value="ECO:0007669"/>
    <property type="project" value="TreeGrafter"/>
</dbReference>
<evidence type="ECO:0000256" key="10">
    <source>
        <dbReference type="ARBA" id="ARBA00023268"/>
    </source>
</evidence>
<dbReference type="FunFam" id="1.10.3810.10:FF:000001">
    <property type="entry name" value="Penicillin-binding protein 1A"/>
    <property type="match status" value="1"/>
</dbReference>
<keyword evidence="5" id="KW-0328">Glycosyltransferase</keyword>
<comment type="catalytic activity">
    <reaction evidence="12">
        <text>Preferential cleavage: (Ac)2-L-Lys-D-Ala-|-D-Ala. Also transpeptidation of peptidyl-alanyl moieties that are N-acyl substituents of D-alanine.</text>
        <dbReference type="EC" id="3.4.16.4"/>
    </reaction>
</comment>
<dbReference type="SUPFAM" id="SSF53955">
    <property type="entry name" value="Lysozyme-like"/>
    <property type="match status" value="1"/>
</dbReference>
<feature type="region of interest" description="Disordered" evidence="14">
    <location>
        <begin position="782"/>
        <end position="818"/>
    </location>
</feature>
<dbReference type="InterPro" id="IPR001264">
    <property type="entry name" value="Glyco_trans_51"/>
</dbReference>
<accession>A0AAW6ZB07</accession>